<dbReference type="PANTHER" id="PTHR42714">
    <property type="entry name" value="TRNA MODIFICATION GTPASE GTPBP3"/>
    <property type="match status" value="1"/>
</dbReference>
<dbReference type="NCBIfam" id="NF003661">
    <property type="entry name" value="PRK05291.1-3"/>
    <property type="match status" value="1"/>
</dbReference>
<feature type="chain" id="PRO_5047363619" evidence="5">
    <location>
        <begin position="25"/>
        <end position="539"/>
    </location>
</feature>
<dbReference type="RefSeq" id="XP_064767624.1">
    <property type="nucleotide sequence ID" value="XM_064912794.1"/>
</dbReference>
<dbReference type="SUPFAM" id="SSF52540">
    <property type="entry name" value="P-loop containing nucleoside triphosphate hydrolases"/>
    <property type="match status" value="1"/>
</dbReference>
<keyword evidence="3" id="KW-0547">Nucleotide-binding</keyword>
<dbReference type="InterPro" id="IPR006073">
    <property type="entry name" value="GTP-bd"/>
</dbReference>
<keyword evidence="5" id="KW-0732">Signal</keyword>
<dbReference type="InterPro" id="IPR027266">
    <property type="entry name" value="TrmE/GcvT-like"/>
</dbReference>
<organism evidence="9 10">
    <name type="scientific">Myxozyma melibiosi</name>
    <dbReference type="NCBI Taxonomy" id="54550"/>
    <lineage>
        <taxon>Eukaryota</taxon>
        <taxon>Fungi</taxon>
        <taxon>Dikarya</taxon>
        <taxon>Ascomycota</taxon>
        <taxon>Saccharomycotina</taxon>
        <taxon>Lipomycetes</taxon>
        <taxon>Lipomycetales</taxon>
        <taxon>Lipomycetaceae</taxon>
        <taxon>Myxozyma</taxon>
    </lineage>
</organism>
<dbReference type="InterPro" id="IPR018948">
    <property type="entry name" value="GTP-bd_TrmE_N"/>
</dbReference>
<dbReference type="NCBIfam" id="TIGR00231">
    <property type="entry name" value="small_GTP"/>
    <property type="match status" value="1"/>
</dbReference>
<dbReference type="InterPro" id="IPR004520">
    <property type="entry name" value="GTPase_MnmE"/>
</dbReference>
<dbReference type="HAMAP" id="MF_00379">
    <property type="entry name" value="GTPase_MnmE"/>
    <property type="match status" value="1"/>
</dbReference>
<protein>
    <submittedName>
        <fullName evidence="9">GTP-binding protein TrmE N-terminus-domain-containing protein</fullName>
    </submittedName>
</protein>
<dbReference type="Proteomes" id="UP001498771">
    <property type="component" value="Unassembled WGS sequence"/>
</dbReference>
<dbReference type="InterPro" id="IPR031168">
    <property type="entry name" value="G_TrmE"/>
</dbReference>
<proteinExistence type="inferred from homology"/>
<dbReference type="InterPro" id="IPR027417">
    <property type="entry name" value="P-loop_NTPase"/>
</dbReference>
<dbReference type="EMBL" id="JBBJBU010000007">
    <property type="protein sequence ID" value="KAK7204591.1"/>
    <property type="molecule type" value="Genomic_DNA"/>
</dbReference>
<evidence type="ECO:0000256" key="1">
    <source>
        <dbReference type="ARBA" id="ARBA00011043"/>
    </source>
</evidence>
<accession>A0ABR1F412</accession>
<feature type="domain" description="GTP-binding protein TrmE N-terminal" evidence="7">
    <location>
        <begin position="30"/>
        <end position="168"/>
    </location>
</feature>
<evidence type="ECO:0000313" key="9">
    <source>
        <dbReference type="EMBL" id="KAK7204591.1"/>
    </source>
</evidence>
<dbReference type="Pfam" id="PF01926">
    <property type="entry name" value="MMR_HSR1"/>
    <property type="match status" value="1"/>
</dbReference>
<dbReference type="Pfam" id="PF10396">
    <property type="entry name" value="TrmE_N"/>
    <property type="match status" value="1"/>
</dbReference>
<evidence type="ECO:0000313" key="10">
    <source>
        <dbReference type="Proteomes" id="UP001498771"/>
    </source>
</evidence>
<dbReference type="GeneID" id="90038306"/>
<keyword evidence="10" id="KW-1185">Reference proteome</keyword>
<gene>
    <name evidence="9" type="ORF">BZA70DRAFT_279530</name>
</gene>
<feature type="signal peptide" evidence="5">
    <location>
        <begin position="1"/>
        <end position="24"/>
    </location>
</feature>
<evidence type="ECO:0000256" key="5">
    <source>
        <dbReference type="SAM" id="SignalP"/>
    </source>
</evidence>
<dbReference type="Gene3D" id="1.20.120.430">
    <property type="entry name" value="tRNA modification GTPase MnmE domain 2"/>
    <property type="match status" value="1"/>
</dbReference>
<reference evidence="9 10" key="1">
    <citation type="submission" date="2024-03" db="EMBL/GenBank/DDBJ databases">
        <title>Genome-scale model development and genomic sequencing of the oleaginous clade Lipomyces.</title>
        <authorList>
            <consortium name="Lawrence Berkeley National Laboratory"/>
            <person name="Czajka J.J."/>
            <person name="Han Y."/>
            <person name="Kim J."/>
            <person name="Mondo S.J."/>
            <person name="Hofstad B.A."/>
            <person name="Robles A."/>
            <person name="Haridas S."/>
            <person name="Riley R."/>
            <person name="LaButti K."/>
            <person name="Pangilinan J."/>
            <person name="Andreopoulos W."/>
            <person name="Lipzen A."/>
            <person name="Yan J."/>
            <person name="Wang M."/>
            <person name="Ng V."/>
            <person name="Grigoriev I.V."/>
            <person name="Spatafora J.W."/>
            <person name="Magnuson J.K."/>
            <person name="Baker S.E."/>
            <person name="Pomraning K.R."/>
        </authorList>
    </citation>
    <scope>NUCLEOTIDE SEQUENCE [LARGE SCALE GENOMIC DNA]</scope>
    <source>
        <strain evidence="9 10">Phaff 52-87</strain>
    </source>
</reference>
<evidence type="ECO:0000259" key="7">
    <source>
        <dbReference type="Pfam" id="PF10396"/>
    </source>
</evidence>
<evidence type="ECO:0000256" key="4">
    <source>
        <dbReference type="ARBA" id="ARBA00023134"/>
    </source>
</evidence>
<feature type="domain" description="MnmE helical" evidence="8">
    <location>
        <begin position="171"/>
        <end position="536"/>
    </location>
</feature>
<dbReference type="Gene3D" id="3.30.1360.120">
    <property type="entry name" value="Probable tRNA modification gtpase trme, domain 1"/>
    <property type="match status" value="1"/>
</dbReference>
<dbReference type="InterPro" id="IPR027368">
    <property type="entry name" value="MnmE_dom2"/>
</dbReference>
<dbReference type="Pfam" id="PF12631">
    <property type="entry name" value="MnmE_helical"/>
    <property type="match status" value="1"/>
</dbReference>
<dbReference type="InterPro" id="IPR005225">
    <property type="entry name" value="Small_GTP-bd"/>
</dbReference>
<evidence type="ECO:0000256" key="3">
    <source>
        <dbReference type="ARBA" id="ARBA00022741"/>
    </source>
</evidence>
<dbReference type="InterPro" id="IPR025867">
    <property type="entry name" value="MnmE_helical"/>
</dbReference>
<comment type="similarity">
    <text evidence="1">Belongs to the TRAFAC class TrmE-Era-EngA-EngB-Septin-like GTPase superfamily. TrmE GTPase family.</text>
</comment>
<dbReference type="SUPFAM" id="SSF103025">
    <property type="entry name" value="Folate-binding domain"/>
    <property type="match status" value="1"/>
</dbReference>
<feature type="domain" description="G" evidence="6">
    <location>
        <begin position="277"/>
        <end position="399"/>
    </location>
</feature>
<dbReference type="CDD" id="cd14858">
    <property type="entry name" value="TrmE_N"/>
    <property type="match status" value="1"/>
</dbReference>
<evidence type="ECO:0000259" key="6">
    <source>
        <dbReference type="Pfam" id="PF01926"/>
    </source>
</evidence>
<evidence type="ECO:0000256" key="2">
    <source>
        <dbReference type="ARBA" id="ARBA00022694"/>
    </source>
</evidence>
<dbReference type="CDD" id="cd04164">
    <property type="entry name" value="trmE"/>
    <property type="match status" value="1"/>
</dbReference>
<comment type="caution">
    <text evidence="9">The sequence shown here is derived from an EMBL/GenBank/DDBJ whole genome shotgun (WGS) entry which is preliminary data.</text>
</comment>
<keyword evidence="2" id="KW-0819">tRNA processing</keyword>
<evidence type="ECO:0000259" key="8">
    <source>
        <dbReference type="Pfam" id="PF12631"/>
    </source>
</evidence>
<sequence length="539" mass="57867">MRPLFLNNAVSLFVGRLYSTSVAAGPHKPTIYALSTAPGRAALGVIRLSGPRSKLILQRLTRTNFDPKPRLASLRRLYSPTVSSAGSATEILDDALTIFFPGPRSYTGEDIVELHVHGGRAVIAAVLRAIASYGQDPALDSGNDGDVAPAVRYAEPGEFTMRAFTNSRLDLTQVEGVGGMIDAETEAQRVAAAASAGGYMRRVYNGWQSELLEISGLMAAIIDFSEEGYFDEQMSDTGVDSDIFADSVAKVRGLLERIRRHVEQIERSEILLGGIKLALLGPPNAGKSSLLNALARRDAAIVSDIPGTTRDVVEVGLELGGYKVVLTDTAGVRGSLTAADAIEAQGIVRARQKSAEADVVVVVVPAIVENAEWHASVRRELQDVCSGKRDPLVLVAVNKIDRLEESEEVLEGVLQRYAREFGVARGNVFGISCTHEIGLSELTERFAASFSTLLYGDGEEWTTAESSAPVGASARVKEIITQEVVPGLTRFLENARLDDVVIASEEIRYAAECVGRITGESMNVEDVLGVVFSRFCVGK</sequence>
<keyword evidence="4" id="KW-0342">GTP-binding</keyword>
<name>A0ABR1F412_9ASCO</name>
<dbReference type="PANTHER" id="PTHR42714:SF2">
    <property type="entry name" value="TRNA MODIFICATION GTPASE GTPBP3, MITOCHONDRIAL"/>
    <property type="match status" value="1"/>
</dbReference>
<dbReference type="Gene3D" id="3.40.50.300">
    <property type="entry name" value="P-loop containing nucleotide triphosphate hydrolases"/>
    <property type="match status" value="1"/>
</dbReference>